<dbReference type="PANTHER" id="PTHR35177">
    <property type="entry name" value="HYDROGENASE MATURATION FACTOR HYBG"/>
    <property type="match status" value="1"/>
</dbReference>
<dbReference type="NCBIfam" id="TIGR00074">
    <property type="entry name" value="hypC_hupF"/>
    <property type="match status" value="1"/>
</dbReference>
<dbReference type="AlphaFoldDB" id="A0A2M8KCT0"/>
<dbReference type="Proteomes" id="UP000231648">
    <property type="component" value="Unassembled WGS sequence"/>
</dbReference>
<dbReference type="EMBL" id="PFDX01000005">
    <property type="protein sequence ID" value="PJE57715.1"/>
    <property type="molecule type" value="Genomic_DNA"/>
</dbReference>
<comment type="caution">
    <text evidence="2">The sequence shown here is derived from an EMBL/GenBank/DDBJ whole genome shotgun (WGS) entry which is preliminary data.</text>
</comment>
<comment type="similarity">
    <text evidence="1">Belongs to the HupF/HypC family.</text>
</comment>
<dbReference type="GO" id="GO:1902670">
    <property type="term" value="F:carbon dioxide binding"/>
    <property type="evidence" value="ECO:0007669"/>
    <property type="project" value="TreeGrafter"/>
</dbReference>
<dbReference type="SUPFAM" id="SSF159127">
    <property type="entry name" value="HupF/HypC-like"/>
    <property type="match status" value="1"/>
</dbReference>
<dbReference type="InterPro" id="IPR001109">
    <property type="entry name" value="Hydrogenase_HupF/HypC"/>
</dbReference>
<proteinExistence type="inferred from homology"/>
<sequence length="74" mass="8345">MCLSIPVKILEIKKNKAIVDFIGKKEEVDVQLMPNVKIGDYALISNGFIIKKISAQEAEEIFNVIKPKEGKEEK</sequence>
<accession>A0A2M8KCT0</accession>
<dbReference type="GO" id="GO:0051604">
    <property type="term" value="P:protein maturation"/>
    <property type="evidence" value="ECO:0007669"/>
    <property type="project" value="TreeGrafter"/>
</dbReference>
<evidence type="ECO:0000313" key="3">
    <source>
        <dbReference type="Proteomes" id="UP000231648"/>
    </source>
</evidence>
<evidence type="ECO:0000313" key="2">
    <source>
        <dbReference type="EMBL" id="PJE57715.1"/>
    </source>
</evidence>
<protein>
    <submittedName>
        <fullName evidence="2">HypC/HybG/HupF family hydrogenase formation chaperone</fullName>
    </submittedName>
</protein>
<gene>
    <name evidence="2" type="primary">hypC</name>
    <name evidence="2" type="ORF">COU82_00465</name>
</gene>
<dbReference type="Gene3D" id="2.30.30.140">
    <property type="match status" value="1"/>
</dbReference>
<dbReference type="GO" id="GO:0005506">
    <property type="term" value="F:iron ion binding"/>
    <property type="evidence" value="ECO:0007669"/>
    <property type="project" value="TreeGrafter"/>
</dbReference>
<dbReference type="Pfam" id="PF01455">
    <property type="entry name" value="HupF_HypC"/>
    <property type="match status" value="1"/>
</dbReference>
<evidence type="ECO:0000256" key="1">
    <source>
        <dbReference type="ARBA" id="ARBA00006018"/>
    </source>
</evidence>
<reference evidence="3" key="1">
    <citation type="submission" date="2017-09" db="EMBL/GenBank/DDBJ databases">
        <title>Depth-based differentiation of microbial function through sediment-hosted aquifers and enrichment of novel symbionts in the deep terrestrial subsurface.</title>
        <authorList>
            <person name="Probst A.J."/>
            <person name="Ladd B."/>
            <person name="Jarett J.K."/>
            <person name="Geller-Mcgrath D.E."/>
            <person name="Sieber C.M.K."/>
            <person name="Emerson J.B."/>
            <person name="Anantharaman K."/>
            <person name="Thomas B.C."/>
            <person name="Malmstrom R."/>
            <person name="Stieglmeier M."/>
            <person name="Klingl A."/>
            <person name="Woyke T."/>
            <person name="Ryan C.M."/>
            <person name="Banfield J.F."/>
        </authorList>
    </citation>
    <scope>NUCLEOTIDE SEQUENCE [LARGE SCALE GENOMIC DNA]</scope>
</reference>
<name>A0A2M8KCT0_9BACT</name>
<organism evidence="2 3">
    <name type="scientific">Candidatus Portnoybacteria bacterium CG10_big_fil_rev_8_21_14_0_10_38_18</name>
    <dbReference type="NCBI Taxonomy" id="1974813"/>
    <lineage>
        <taxon>Bacteria</taxon>
        <taxon>Candidatus Portnoyibacteriota</taxon>
    </lineage>
</organism>
<dbReference type="PRINTS" id="PR00445">
    <property type="entry name" value="HUPFHYPC"/>
</dbReference>
<dbReference type="PANTHER" id="PTHR35177:SF2">
    <property type="entry name" value="HYDROGENASE MATURATION FACTOR HYBG"/>
    <property type="match status" value="1"/>
</dbReference>